<dbReference type="OrthoDB" id="9964026at2"/>
<keyword evidence="1" id="KW-0472">Membrane</keyword>
<keyword evidence="1" id="KW-1133">Transmembrane helix</keyword>
<proteinExistence type="predicted"/>
<reference evidence="3 4" key="1">
    <citation type="submission" date="2018-12" db="EMBL/GenBank/DDBJ databases">
        <authorList>
            <person name="Yu L."/>
        </authorList>
    </citation>
    <scope>NUCLEOTIDE SEQUENCE [LARGE SCALE GENOMIC DNA]</scope>
    <source>
        <strain evidence="3 4">HAW-EB5</strain>
    </source>
</reference>
<dbReference type="Proteomes" id="UP000282060">
    <property type="component" value="Unassembled WGS sequence"/>
</dbReference>
<comment type="caution">
    <text evidence="3">The sequence shown here is derived from an EMBL/GenBank/DDBJ whole genome shotgun (WGS) entry which is preliminary data.</text>
</comment>
<evidence type="ECO:0000256" key="1">
    <source>
        <dbReference type="SAM" id="Phobius"/>
    </source>
</evidence>
<protein>
    <submittedName>
        <fullName evidence="3">Uncharacterized protein</fullName>
    </submittedName>
</protein>
<dbReference type="AlphaFoldDB" id="A0A431VS87"/>
<sequence length="113" mass="12191">MKRFLMILLLLNTLILSGCTSLNEVQPNRDYSILEQINIGDTVVITTVTGELIKLSVETITENKISGKGKNVDVVDIEKIEKIEFSGIKTGGLTLGVILVVSAGALLSLMAIF</sequence>
<keyword evidence="2" id="KW-0732">Signal</keyword>
<accession>A0A431VS87</accession>
<dbReference type="EMBL" id="RXNV01000024">
    <property type="protein sequence ID" value="RTR26067.1"/>
    <property type="molecule type" value="Genomic_DNA"/>
</dbReference>
<dbReference type="RefSeq" id="WP_126508198.1">
    <property type="nucleotide sequence ID" value="NZ_RXNV01000024.1"/>
</dbReference>
<dbReference type="PROSITE" id="PS51257">
    <property type="entry name" value="PROKAR_LIPOPROTEIN"/>
    <property type="match status" value="1"/>
</dbReference>
<feature type="signal peptide" evidence="2">
    <location>
        <begin position="1"/>
        <end position="22"/>
    </location>
</feature>
<evidence type="ECO:0000313" key="3">
    <source>
        <dbReference type="EMBL" id="RTR26067.1"/>
    </source>
</evidence>
<gene>
    <name evidence="3" type="ORF">EKG39_22365</name>
</gene>
<organism evidence="3 4">
    <name type="scientific">Shewanella atlantica</name>
    <dbReference type="NCBI Taxonomy" id="271099"/>
    <lineage>
        <taxon>Bacteria</taxon>
        <taxon>Pseudomonadati</taxon>
        <taxon>Pseudomonadota</taxon>
        <taxon>Gammaproteobacteria</taxon>
        <taxon>Alteromonadales</taxon>
        <taxon>Shewanellaceae</taxon>
        <taxon>Shewanella</taxon>
    </lineage>
</organism>
<feature type="chain" id="PRO_5019408161" evidence="2">
    <location>
        <begin position="23"/>
        <end position="113"/>
    </location>
</feature>
<keyword evidence="4" id="KW-1185">Reference proteome</keyword>
<name>A0A431VS87_9GAMM</name>
<evidence type="ECO:0000256" key="2">
    <source>
        <dbReference type="SAM" id="SignalP"/>
    </source>
</evidence>
<keyword evidence="1" id="KW-0812">Transmembrane</keyword>
<feature type="transmembrane region" description="Helical" evidence="1">
    <location>
        <begin position="93"/>
        <end position="112"/>
    </location>
</feature>
<evidence type="ECO:0000313" key="4">
    <source>
        <dbReference type="Proteomes" id="UP000282060"/>
    </source>
</evidence>